<proteinExistence type="predicted"/>
<organism evidence="2 3">
    <name type="scientific">Triticum urartu</name>
    <name type="common">Red wild einkorn</name>
    <name type="synonym">Crithodium urartu</name>
    <dbReference type="NCBI Taxonomy" id="4572"/>
    <lineage>
        <taxon>Eukaryota</taxon>
        <taxon>Viridiplantae</taxon>
        <taxon>Streptophyta</taxon>
        <taxon>Embryophyta</taxon>
        <taxon>Tracheophyta</taxon>
        <taxon>Spermatophyta</taxon>
        <taxon>Magnoliopsida</taxon>
        <taxon>Liliopsida</taxon>
        <taxon>Poales</taxon>
        <taxon>Poaceae</taxon>
        <taxon>BOP clade</taxon>
        <taxon>Pooideae</taxon>
        <taxon>Triticodae</taxon>
        <taxon>Triticeae</taxon>
        <taxon>Triticinae</taxon>
        <taxon>Triticum</taxon>
    </lineage>
</organism>
<feature type="compositionally biased region" description="Low complexity" evidence="1">
    <location>
        <begin position="77"/>
        <end position="95"/>
    </location>
</feature>
<evidence type="ECO:0000313" key="2">
    <source>
        <dbReference type="EnsemblPlants" id="TuG1812G0500004553.01.T03.cds451516"/>
    </source>
</evidence>
<dbReference type="Proteomes" id="UP000015106">
    <property type="component" value="Chromosome 5"/>
</dbReference>
<name>A0A8R7UJZ8_TRIUA</name>
<sequence>PNRPPHTHTAANISLLGLTGPTCSATRLASTCLPAGLVATPQSFGSQRWRPTAASATCSSSPRRSCSPPPAPPPPTSSTAVSAPSSPFAAKSSPF</sequence>
<protein>
    <submittedName>
        <fullName evidence="2">Uncharacterized protein</fullName>
    </submittedName>
</protein>
<feature type="compositionally biased region" description="Low complexity" evidence="1">
    <location>
        <begin position="51"/>
        <end position="66"/>
    </location>
</feature>
<evidence type="ECO:0000313" key="3">
    <source>
        <dbReference type="Proteomes" id="UP000015106"/>
    </source>
</evidence>
<evidence type="ECO:0000256" key="1">
    <source>
        <dbReference type="SAM" id="MobiDB-lite"/>
    </source>
</evidence>
<dbReference type="EnsemblPlants" id="TuG1812G0500004553.01.T03">
    <property type="protein sequence ID" value="TuG1812G0500004553.01.T03.cds451516"/>
    <property type="gene ID" value="TuG1812G0500004553.01"/>
</dbReference>
<reference evidence="2" key="2">
    <citation type="submission" date="2018-03" db="EMBL/GenBank/DDBJ databases">
        <title>The Triticum urartu genome reveals the dynamic nature of wheat genome evolution.</title>
        <authorList>
            <person name="Ling H."/>
            <person name="Ma B."/>
            <person name="Shi X."/>
            <person name="Liu H."/>
            <person name="Dong L."/>
            <person name="Sun H."/>
            <person name="Cao Y."/>
            <person name="Gao Q."/>
            <person name="Zheng S."/>
            <person name="Li Y."/>
            <person name="Yu Y."/>
            <person name="Du H."/>
            <person name="Qi M."/>
            <person name="Li Y."/>
            <person name="Yu H."/>
            <person name="Cui Y."/>
            <person name="Wang N."/>
            <person name="Chen C."/>
            <person name="Wu H."/>
            <person name="Zhao Y."/>
            <person name="Zhang J."/>
            <person name="Li Y."/>
            <person name="Zhou W."/>
            <person name="Zhang B."/>
            <person name="Hu W."/>
            <person name="Eijk M."/>
            <person name="Tang J."/>
            <person name="Witsenboer H."/>
            <person name="Zhao S."/>
            <person name="Li Z."/>
            <person name="Zhang A."/>
            <person name="Wang D."/>
            <person name="Liang C."/>
        </authorList>
    </citation>
    <scope>NUCLEOTIDE SEQUENCE [LARGE SCALE GENOMIC DNA]</scope>
    <source>
        <strain evidence="2">cv. G1812</strain>
    </source>
</reference>
<reference evidence="2" key="3">
    <citation type="submission" date="2022-06" db="UniProtKB">
        <authorList>
            <consortium name="EnsemblPlants"/>
        </authorList>
    </citation>
    <scope>IDENTIFICATION</scope>
</reference>
<dbReference type="Gramene" id="TuG1812G0500004553.01.T03">
    <property type="protein sequence ID" value="TuG1812G0500004553.01.T03.cds451516"/>
    <property type="gene ID" value="TuG1812G0500004553.01"/>
</dbReference>
<accession>A0A8R7UJZ8</accession>
<gene>
    <name evidence="2" type="primary">LOC125510912</name>
</gene>
<keyword evidence="3" id="KW-1185">Reference proteome</keyword>
<feature type="compositionally biased region" description="Pro residues" evidence="1">
    <location>
        <begin position="67"/>
        <end position="76"/>
    </location>
</feature>
<feature type="region of interest" description="Disordered" evidence="1">
    <location>
        <begin position="43"/>
        <end position="95"/>
    </location>
</feature>
<reference evidence="3" key="1">
    <citation type="journal article" date="2013" name="Nature">
        <title>Draft genome of the wheat A-genome progenitor Triticum urartu.</title>
        <authorList>
            <person name="Ling H.Q."/>
            <person name="Zhao S."/>
            <person name="Liu D."/>
            <person name="Wang J."/>
            <person name="Sun H."/>
            <person name="Zhang C."/>
            <person name="Fan H."/>
            <person name="Li D."/>
            <person name="Dong L."/>
            <person name="Tao Y."/>
            <person name="Gao C."/>
            <person name="Wu H."/>
            <person name="Li Y."/>
            <person name="Cui Y."/>
            <person name="Guo X."/>
            <person name="Zheng S."/>
            <person name="Wang B."/>
            <person name="Yu K."/>
            <person name="Liang Q."/>
            <person name="Yang W."/>
            <person name="Lou X."/>
            <person name="Chen J."/>
            <person name="Feng M."/>
            <person name="Jian J."/>
            <person name="Zhang X."/>
            <person name="Luo G."/>
            <person name="Jiang Y."/>
            <person name="Liu J."/>
            <person name="Wang Z."/>
            <person name="Sha Y."/>
            <person name="Zhang B."/>
            <person name="Wu H."/>
            <person name="Tang D."/>
            <person name="Shen Q."/>
            <person name="Xue P."/>
            <person name="Zou S."/>
            <person name="Wang X."/>
            <person name="Liu X."/>
            <person name="Wang F."/>
            <person name="Yang Y."/>
            <person name="An X."/>
            <person name="Dong Z."/>
            <person name="Zhang K."/>
            <person name="Zhang X."/>
            <person name="Luo M.C."/>
            <person name="Dvorak J."/>
            <person name="Tong Y."/>
            <person name="Wang J."/>
            <person name="Yang H."/>
            <person name="Li Z."/>
            <person name="Wang D."/>
            <person name="Zhang A."/>
            <person name="Wang J."/>
        </authorList>
    </citation>
    <scope>NUCLEOTIDE SEQUENCE</scope>
    <source>
        <strain evidence="3">cv. G1812</strain>
    </source>
</reference>
<dbReference type="AlphaFoldDB" id="A0A8R7UJZ8"/>